<keyword evidence="6 10" id="KW-0479">Metal-binding</keyword>
<dbReference type="Pfam" id="PF04104">
    <property type="entry name" value="DNA_primase_lrg"/>
    <property type="match status" value="1"/>
</dbReference>
<dbReference type="GO" id="GO:0046872">
    <property type="term" value="F:metal ion binding"/>
    <property type="evidence" value="ECO:0007669"/>
    <property type="project" value="UniProtKB-UniRule"/>
</dbReference>
<dbReference type="PANTHER" id="PTHR10537:SF4">
    <property type="entry name" value="DNA PRIMASE LARGE SUBUNIT"/>
    <property type="match status" value="1"/>
</dbReference>
<dbReference type="InterPro" id="IPR058560">
    <property type="entry name" value="DNA_primase_C"/>
</dbReference>
<keyword evidence="4 10" id="KW-0639">Primosome</keyword>
<dbReference type="InterPro" id="IPR016558">
    <property type="entry name" value="DNA_primase_lsu_euk"/>
</dbReference>
<proteinExistence type="inferred from homology"/>
<dbReference type="GO" id="GO:0006269">
    <property type="term" value="P:DNA replication, synthesis of primer"/>
    <property type="evidence" value="ECO:0007669"/>
    <property type="project" value="UniProtKB-KW"/>
</dbReference>
<dbReference type="GO" id="GO:0003677">
    <property type="term" value="F:DNA binding"/>
    <property type="evidence" value="ECO:0007669"/>
    <property type="project" value="UniProtKB-UniRule"/>
</dbReference>
<dbReference type="GO" id="GO:0006270">
    <property type="term" value="P:DNA replication initiation"/>
    <property type="evidence" value="ECO:0007669"/>
    <property type="project" value="TreeGrafter"/>
</dbReference>
<comment type="function">
    <text evidence="10">DNA primase is the polymerase that synthesizes small RNA primers for the Okazaki fragments made during discontinuous DNA replication.</text>
</comment>
<evidence type="ECO:0000256" key="1">
    <source>
        <dbReference type="ARBA" id="ARBA00010564"/>
    </source>
</evidence>
<evidence type="ECO:0000256" key="6">
    <source>
        <dbReference type="ARBA" id="ARBA00022723"/>
    </source>
</evidence>
<feature type="binding site" evidence="11">
    <location>
        <position position="440"/>
    </location>
    <ligand>
        <name>[4Fe-4S] cluster</name>
        <dbReference type="ChEBI" id="CHEBI:49883"/>
    </ligand>
</feature>
<keyword evidence="9 10" id="KW-0238">DNA-binding</keyword>
<evidence type="ECO:0000259" key="12">
    <source>
        <dbReference type="Pfam" id="PF04104"/>
    </source>
</evidence>
<evidence type="ECO:0000256" key="4">
    <source>
        <dbReference type="ARBA" id="ARBA00022515"/>
    </source>
</evidence>
<evidence type="ECO:0000313" key="13">
    <source>
        <dbReference type="WBParaSite" id="SSLN_0001589101-mRNA-1"/>
    </source>
</evidence>
<dbReference type="WBParaSite" id="SSLN_0001589101-mRNA-1">
    <property type="protein sequence ID" value="SSLN_0001589101-mRNA-1"/>
    <property type="gene ID" value="SSLN_0001589101"/>
</dbReference>
<keyword evidence="3 10" id="KW-0004">4Fe-4S</keyword>
<evidence type="ECO:0000256" key="9">
    <source>
        <dbReference type="ARBA" id="ARBA00023125"/>
    </source>
</evidence>
<dbReference type="CDD" id="cd07322">
    <property type="entry name" value="PriL_PriS_Eukaryotic"/>
    <property type="match status" value="1"/>
</dbReference>
<feature type="binding site" evidence="11">
    <location>
        <position position="399"/>
    </location>
    <ligand>
        <name>[4Fe-4S] cluster</name>
        <dbReference type="ChEBI" id="CHEBI:49883"/>
    </ligand>
</feature>
<dbReference type="InterPro" id="IPR007238">
    <property type="entry name" value="DNA_primase_lsu_euk/arc"/>
</dbReference>
<feature type="binding site" evidence="11">
    <location>
        <position position="303"/>
    </location>
    <ligand>
        <name>[4Fe-4S] cluster</name>
        <dbReference type="ChEBI" id="CHEBI:49883"/>
    </ligand>
</feature>
<feature type="binding site" evidence="11">
    <location>
        <position position="382"/>
    </location>
    <ligand>
        <name>[4Fe-4S] cluster</name>
        <dbReference type="ChEBI" id="CHEBI:49883"/>
    </ligand>
</feature>
<dbReference type="PIRSF" id="PIRSF009449">
    <property type="entry name" value="DNA_primase_large_subunit"/>
    <property type="match status" value="1"/>
</dbReference>
<dbReference type="PANTHER" id="PTHR10537">
    <property type="entry name" value="DNA PRIMASE LARGE SUBUNIT"/>
    <property type="match status" value="1"/>
</dbReference>
<evidence type="ECO:0000256" key="2">
    <source>
        <dbReference type="ARBA" id="ARBA00019038"/>
    </source>
</evidence>
<evidence type="ECO:0000256" key="10">
    <source>
        <dbReference type="PIRNR" id="PIRNR009449"/>
    </source>
</evidence>
<dbReference type="Pfam" id="PF26466">
    <property type="entry name" value="DNA_primase_lrg_N"/>
    <property type="match status" value="1"/>
</dbReference>
<evidence type="ECO:0000256" key="7">
    <source>
        <dbReference type="ARBA" id="ARBA00023004"/>
    </source>
</evidence>
<evidence type="ECO:0000256" key="5">
    <source>
        <dbReference type="ARBA" id="ARBA00022705"/>
    </source>
</evidence>
<feature type="domain" description="DNA primase large subunit C-terminal" evidence="12">
    <location>
        <begin position="298"/>
        <end position="468"/>
    </location>
</feature>
<evidence type="ECO:0000256" key="3">
    <source>
        <dbReference type="ARBA" id="ARBA00022485"/>
    </source>
</evidence>
<comment type="similarity">
    <text evidence="1 10">Belongs to the eukaryotic-type primase large subunit family.</text>
</comment>
<keyword evidence="8 10" id="KW-0411">Iron-sulfur</keyword>
<name>A0A183TFR9_SCHSO</name>
<dbReference type="SUPFAM" id="SSF140914">
    <property type="entry name" value="PriB N-terminal domain-like"/>
    <property type="match status" value="1"/>
</dbReference>
<evidence type="ECO:0000256" key="11">
    <source>
        <dbReference type="PIRSR" id="PIRSR009449-1"/>
    </source>
</evidence>
<accession>A0A183TFR9</accession>
<dbReference type="GO" id="GO:0051539">
    <property type="term" value="F:4 iron, 4 sulfur cluster binding"/>
    <property type="evidence" value="ECO:0007669"/>
    <property type="project" value="UniProtKB-UniRule"/>
</dbReference>
<dbReference type="AlphaFoldDB" id="A0A183TFR9"/>
<keyword evidence="5 10" id="KW-0235">DNA replication</keyword>
<sequence length="536" mass="60494">LTVLPRFSKSHQMDFAGPAVRVILRLQFYNEPPSQTLELEKLEQLAVDRLKILKCVESVGQDFVKGSREYEERLSSDLVKLGPLGKSFTLSSNQVKNASEDIERDITSHFILQIAYCRSETLRRWFVHQESDLFRYRFCLERTAAGRSSTIIDQFLATNNLCFSHLSPSEARSIHNQLIAGTAASKINPETTIFYKVHFSEVPDLVRGRRTYLRRGFAYVPDADLVTLVVTRFRSALSRNLSRLCLALLPCLPDEEARLLPLLTSLSRRYLGDDYANKAPLLGSVSATQVEQLARQPGVFPPCMARLHEGLMSNHHLRHWGRMQYGLFLKGIGLSLEESLKFWRNVFAPKIDAEQFSKQYAYSIRHNYGKEGKRTDYTPYSCMKIISQPAPGVGEFHGCPFKHMDPELLHQRLTLGGRLTAEAVDAIVTRARDKQYQLACREYFKAMHPSLSPEDAAAVNITHPNQFFEVGQKVANGTPLSNAAASAIPATSRTKARKVPLNESRLMNTSELDDSSVDAELSKIDSTLLEYSSINF</sequence>
<keyword evidence="7 10" id="KW-0408">Iron</keyword>
<protein>
    <recommendedName>
        <fullName evidence="2 10">DNA primase large subunit</fullName>
    </recommendedName>
</protein>
<dbReference type="Gene3D" id="1.20.930.80">
    <property type="match status" value="1"/>
</dbReference>
<evidence type="ECO:0000256" key="8">
    <source>
        <dbReference type="ARBA" id="ARBA00023014"/>
    </source>
</evidence>
<comment type="cofactor">
    <cofactor evidence="10">
        <name>[4Fe-4S] cluster</name>
        <dbReference type="ChEBI" id="CHEBI:49883"/>
    </cofactor>
    <text evidence="10">Binds 1 [4Fe-4S] cluster.</text>
</comment>
<dbReference type="GO" id="GO:0005658">
    <property type="term" value="C:alpha DNA polymerase:primase complex"/>
    <property type="evidence" value="ECO:0007669"/>
    <property type="project" value="TreeGrafter"/>
</dbReference>
<organism evidence="13">
    <name type="scientific">Schistocephalus solidus</name>
    <name type="common">Tapeworm</name>
    <dbReference type="NCBI Taxonomy" id="70667"/>
    <lineage>
        <taxon>Eukaryota</taxon>
        <taxon>Metazoa</taxon>
        <taxon>Spiralia</taxon>
        <taxon>Lophotrochozoa</taxon>
        <taxon>Platyhelminthes</taxon>
        <taxon>Cestoda</taxon>
        <taxon>Eucestoda</taxon>
        <taxon>Diphyllobothriidea</taxon>
        <taxon>Diphyllobothriidae</taxon>
        <taxon>Schistocephalus</taxon>
    </lineage>
</organism>
<reference evidence="13" key="1">
    <citation type="submission" date="2016-06" db="UniProtKB">
        <authorList>
            <consortium name="WormBaseParasite"/>
        </authorList>
    </citation>
    <scope>IDENTIFICATION</scope>
</reference>